<name>A0A6N6W776_9BURK</name>
<dbReference type="InterPro" id="IPR011335">
    <property type="entry name" value="Restrct_endonuc-II-like"/>
</dbReference>
<evidence type="ECO:0000313" key="3">
    <source>
        <dbReference type="Proteomes" id="UP000463700"/>
    </source>
</evidence>
<gene>
    <name evidence="2" type="ORF">FSO04_33250</name>
</gene>
<organism evidence="2 3">
    <name type="scientific">Paraburkholderia madseniana</name>
    <dbReference type="NCBI Taxonomy" id="2599607"/>
    <lineage>
        <taxon>Bacteria</taxon>
        <taxon>Pseudomonadati</taxon>
        <taxon>Pseudomonadota</taxon>
        <taxon>Betaproteobacteria</taxon>
        <taxon>Burkholderiales</taxon>
        <taxon>Burkholderiaceae</taxon>
        <taxon>Paraburkholderia</taxon>
    </lineage>
</organism>
<dbReference type="OrthoDB" id="9129966at2"/>
<dbReference type="SUPFAM" id="SSF52980">
    <property type="entry name" value="Restriction endonuclease-like"/>
    <property type="match status" value="1"/>
</dbReference>
<protein>
    <recommendedName>
        <fullName evidence="1">Restriction endonuclease type IV Mrr domain-containing protein</fullName>
    </recommendedName>
</protein>
<accession>A0A6N6W776</accession>
<dbReference type="Gene3D" id="3.40.1350.10">
    <property type="match status" value="1"/>
</dbReference>
<feature type="domain" description="Restriction endonuclease type IV Mrr" evidence="1">
    <location>
        <begin position="37"/>
        <end position="114"/>
    </location>
</feature>
<sequence>MPARTNDFQKLVKIINRHLAPAGAKVSESAMLYDQEAGIDREIDILVESKLLNCDIKIGIECTAISRPVDVRIIEAFREKHRKVGINQTIVVSKNGFADPAKNYAKKNGIRLLKFNAAKSENWKKNFEKLRDLSAYGRRYFLRSVNVSFSEDKINREFVFDNDVQVAQGDSWIPINQYAVNLFLSSEISKHKARELRENEVSGPDPWLKIGFNLGSSVDFRDKAGKLSRPEEILIVFGYTSNYRSLNSEQVSYDGEPLVVGGFFDGKDGGFAQVAFNEVDGKVVGTFEFDDKFLPDVSKLTAKLGGEAKPVK</sequence>
<reference evidence="2 3" key="1">
    <citation type="journal article" date="2020" name="Int. J. Syst. Evol. Microbiol.">
        <title>Paraburkholderia madseniana sp. nov., a phenolic acid-degrading bacterium isolated from acidic forest soil.</title>
        <authorList>
            <person name="Wilhelm R.C."/>
            <person name="Murphy S.J.L."/>
            <person name="Feriancek N.M."/>
            <person name="Karasz D.C."/>
            <person name="DeRito C.M."/>
            <person name="Newman J.D."/>
            <person name="Buckley D.H."/>
        </authorList>
    </citation>
    <scope>NUCLEOTIDE SEQUENCE [LARGE SCALE GENOMIC DNA]</scope>
    <source>
        <strain evidence="2 3">RP11</strain>
    </source>
</reference>
<dbReference type="GO" id="GO:0009307">
    <property type="term" value="P:DNA restriction-modification system"/>
    <property type="evidence" value="ECO:0007669"/>
    <property type="project" value="InterPro"/>
</dbReference>
<dbReference type="AlphaFoldDB" id="A0A6N6W776"/>
<evidence type="ECO:0000313" key="2">
    <source>
        <dbReference type="EMBL" id="KAE8755634.1"/>
    </source>
</evidence>
<dbReference type="Pfam" id="PF04471">
    <property type="entry name" value="Mrr_cat"/>
    <property type="match status" value="1"/>
</dbReference>
<dbReference type="GO" id="GO:0003677">
    <property type="term" value="F:DNA binding"/>
    <property type="evidence" value="ECO:0007669"/>
    <property type="project" value="InterPro"/>
</dbReference>
<dbReference type="InterPro" id="IPR007560">
    <property type="entry name" value="Restrct_endonuc_IV_Mrr"/>
</dbReference>
<dbReference type="InterPro" id="IPR011856">
    <property type="entry name" value="tRNA_endonuc-like_dom_sf"/>
</dbReference>
<dbReference type="GO" id="GO:0004519">
    <property type="term" value="F:endonuclease activity"/>
    <property type="evidence" value="ECO:0007669"/>
    <property type="project" value="InterPro"/>
</dbReference>
<comment type="caution">
    <text evidence="2">The sequence shown here is derived from an EMBL/GenBank/DDBJ whole genome shotgun (WGS) entry which is preliminary data.</text>
</comment>
<dbReference type="Proteomes" id="UP000463700">
    <property type="component" value="Unassembled WGS sequence"/>
</dbReference>
<proteinExistence type="predicted"/>
<dbReference type="EMBL" id="VOSW01000083">
    <property type="protein sequence ID" value="KAE8755634.1"/>
    <property type="molecule type" value="Genomic_DNA"/>
</dbReference>
<dbReference type="RefSeq" id="WP_154565818.1">
    <property type="nucleotide sequence ID" value="NZ_VOSW01000083.1"/>
</dbReference>
<evidence type="ECO:0000259" key="1">
    <source>
        <dbReference type="Pfam" id="PF04471"/>
    </source>
</evidence>